<comment type="caution">
    <text evidence="1">The sequence shown here is derived from an EMBL/GenBank/DDBJ whole genome shotgun (WGS) entry which is preliminary data.</text>
</comment>
<dbReference type="AlphaFoldDB" id="A0A6G0TGX3"/>
<name>A0A6G0TGX3_APHGL</name>
<sequence length="252" mass="29856">IKPSQNTLKSLKITQKKSGEVGTALLYIRRWGGPRTRDAFAKGMLFEAKLMENLVLNFLTLSSKRTRRFCASSCTFLLSKPVFLWQGDVWGCAEKPILVGLRRVLSLDRIFEEKFMENHVPNFQNLVIKEKIFTIFQPQNYLQIFAILTYFKSCIKFSRFSGQPKNFYRCLKKKYLEKLKISIFLNYNHIKKSIRSKTGFSYKFPITYEALSIKFSSISTRPKKFYRHFKEFFSEKSKISMVYKQLKKKYIR</sequence>
<dbReference type="EMBL" id="VYZN01000038">
    <property type="protein sequence ID" value="KAE9532737.1"/>
    <property type="molecule type" value="Genomic_DNA"/>
</dbReference>
<protein>
    <submittedName>
        <fullName evidence="1">Uncharacterized protein</fullName>
    </submittedName>
</protein>
<proteinExistence type="predicted"/>
<evidence type="ECO:0000313" key="1">
    <source>
        <dbReference type="EMBL" id="KAE9532737.1"/>
    </source>
</evidence>
<reference evidence="1 2" key="1">
    <citation type="submission" date="2019-08" db="EMBL/GenBank/DDBJ databases">
        <title>The genome of the soybean aphid Biotype 1, its phylome, world population structure and adaptation to the North American continent.</title>
        <authorList>
            <person name="Giordano R."/>
            <person name="Donthu R.K."/>
            <person name="Hernandez A.G."/>
            <person name="Wright C.L."/>
            <person name="Zimin A.V."/>
        </authorList>
    </citation>
    <scope>NUCLEOTIDE SEQUENCE [LARGE SCALE GENOMIC DNA]</scope>
    <source>
        <tissue evidence="1">Whole aphids</tissue>
    </source>
</reference>
<accession>A0A6G0TGX3</accession>
<keyword evidence="2" id="KW-1185">Reference proteome</keyword>
<feature type="non-terminal residue" evidence="1">
    <location>
        <position position="1"/>
    </location>
</feature>
<evidence type="ECO:0000313" key="2">
    <source>
        <dbReference type="Proteomes" id="UP000475862"/>
    </source>
</evidence>
<dbReference type="Proteomes" id="UP000475862">
    <property type="component" value="Unassembled WGS sequence"/>
</dbReference>
<organism evidence="1 2">
    <name type="scientific">Aphis glycines</name>
    <name type="common">Soybean aphid</name>
    <dbReference type="NCBI Taxonomy" id="307491"/>
    <lineage>
        <taxon>Eukaryota</taxon>
        <taxon>Metazoa</taxon>
        <taxon>Ecdysozoa</taxon>
        <taxon>Arthropoda</taxon>
        <taxon>Hexapoda</taxon>
        <taxon>Insecta</taxon>
        <taxon>Pterygota</taxon>
        <taxon>Neoptera</taxon>
        <taxon>Paraneoptera</taxon>
        <taxon>Hemiptera</taxon>
        <taxon>Sternorrhyncha</taxon>
        <taxon>Aphidomorpha</taxon>
        <taxon>Aphidoidea</taxon>
        <taxon>Aphididae</taxon>
        <taxon>Aphidini</taxon>
        <taxon>Aphis</taxon>
        <taxon>Aphis</taxon>
    </lineage>
</organism>
<gene>
    <name evidence="1" type="ORF">AGLY_009818</name>
</gene>